<feature type="domain" description="Polysaccharide pyruvyl transferase" evidence="1">
    <location>
        <begin position="16"/>
        <end position="291"/>
    </location>
</feature>
<name>U7TU51_FUSNU</name>
<protein>
    <recommendedName>
        <fullName evidence="1">Polysaccharide pyruvyl transferase domain-containing protein</fullName>
    </recommendedName>
</protein>
<evidence type="ECO:0000259" key="1">
    <source>
        <dbReference type="Pfam" id="PF04230"/>
    </source>
</evidence>
<dbReference type="Pfam" id="PF04230">
    <property type="entry name" value="PS_pyruv_trans"/>
    <property type="match status" value="1"/>
</dbReference>
<proteinExistence type="predicted"/>
<gene>
    <name evidence="2" type="ORF">HMPREF1767_01128</name>
</gene>
<sequence>MKKVGILTFHYAENKNFGAILQSYAMVTLLKKLNCSAKLIDYKFRDYSFLTKLKSNITGSKFYQFKNDFLDCTEPISEDKLQELNAKFDAFVVGSDQVWRMKWLKNKVKHYFFDFVDTNKLKISYAASFGVDFWEGKEPLTSEVKELIKKFDSISVREESGIDICRETFDVGGVVNVLDPTLMLNREDYEAIINKTKNLKYEVKEKYIASMILDESSCITKTIDSIGENLNLRVEKIKGETINILGKKITFYNKVGEWLNYLKNAELVVTDSFHCAVFSIIFNKKFIVIANPERGVARLENLLTKVGLKNRFFTDLEILKNNKILREEIDYFLVENKLEKDRKKSMDFLKKALSNEKEKYE</sequence>
<dbReference type="EMBL" id="AXNV01000009">
    <property type="protein sequence ID" value="ERT47859.1"/>
    <property type="molecule type" value="Genomic_DNA"/>
</dbReference>
<dbReference type="AlphaFoldDB" id="U7TU51"/>
<dbReference type="InterPro" id="IPR007345">
    <property type="entry name" value="Polysacch_pyruvyl_Trfase"/>
</dbReference>
<comment type="caution">
    <text evidence="2">The sequence shown here is derived from an EMBL/GenBank/DDBJ whole genome shotgun (WGS) entry which is preliminary data.</text>
</comment>
<evidence type="ECO:0000313" key="2">
    <source>
        <dbReference type="EMBL" id="ERT47859.1"/>
    </source>
</evidence>
<organism evidence="2">
    <name type="scientific">Fusobacterium nucleatum CTI-6</name>
    <dbReference type="NCBI Taxonomy" id="1316587"/>
    <lineage>
        <taxon>Bacteria</taxon>
        <taxon>Fusobacteriati</taxon>
        <taxon>Fusobacteriota</taxon>
        <taxon>Fusobacteriia</taxon>
        <taxon>Fusobacteriales</taxon>
        <taxon>Fusobacteriaceae</taxon>
        <taxon>Fusobacterium</taxon>
    </lineage>
</organism>
<accession>U7TU51</accession>
<reference evidence="2" key="1">
    <citation type="submission" date="2013-10" db="EMBL/GenBank/DDBJ databases">
        <title>The Genome Sequence of Fusobacterium nucleatum CTI-6.</title>
        <authorList>
            <consortium name="The Broad Institute Genomics Platform"/>
            <person name="Earl A."/>
            <person name="Ward D."/>
            <person name="Feldgarden M."/>
            <person name="Gevers D."/>
            <person name="Kostic A."/>
            <person name="Garrett W."/>
            <person name="Young S.K."/>
            <person name="Zeng Q."/>
            <person name="Gargeya S."/>
            <person name="Fitzgerald M."/>
            <person name="Abouelleil A."/>
            <person name="Alvarado L."/>
            <person name="Berlin A.M."/>
            <person name="Chapman S.B."/>
            <person name="Gainer-Dewar J."/>
            <person name="Goldberg J."/>
            <person name="Gnerre S."/>
            <person name="Griggs A."/>
            <person name="Gujja S."/>
            <person name="Hansen M."/>
            <person name="Howarth C."/>
            <person name="Imamovic A."/>
            <person name="Ireland A."/>
            <person name="Larimer J."/>
            <person name="McCowan C."/>
            <person name="Murphy C."/>
            <person name="Pearson M."/>
            <person name="Poon T.W."/>
            <person name="Priest M."/>
            <person name="Roberts A."/>
            <person name="Saif S."/>
            <person name="Shea T."/>
            <person name="Sykes S."/>
            <person name="Wortman J."/>
            <person name="Nusbaum C."/>
            <person name="Birren B."/>
        </authorList>
    </citation>
    <scope>NUCLEOTIDE SEQUENCE [LARGE SCALE GENOMIC DNA]</scope>
    <source>
        <strain evidence="2">CTI-6</strain>
    </source>
</reference>
<dbReference type="PATRIC" id="fig|1316587.3.peg.1123"/>